<evidence type="ECO:0000313" key="2">
    <source>
        <dbReference type="EMBL" id="WWV66939.1"/>
    </source>
</evidence>
<feature type="chain" id="PRO_5046685164" evidence="1">
    <location>
        <begin position="20"/>
        <end position="377"/>
    </location>
</feature>
<dbReference type="Proteomes" id="UP001320603">
    <property type="component" value="Chromosome"/>
</dbReference>
<sequence>MKRRILLLISILSMLVLSATSETMNSGDEVVTCDMDKTIPTLFDDWIEDISCTILEKDLFDTYMTIIPYKDLYYVMGRTIAGVKIVIFKDTGEYVKELQLQDPIATESMTIIPELEELWVISFGNIIHKYKLDGTFLKRIKLPFSCTNIITADFPDFLVYSGGGKDEKGSIQQHLFALTDFQTIHQLFIPQWGTQSNPYAPFSLYAKDTNTKRIYVFPSKIDTIYCYSYLQKKMKPYYALNFHGDFLTKDKEPAGPSEDKEMNDIITQNKYIYTHTSFQLVNNKLVFKLRGKRDNFYMIDLNSNKVYSFDKLFDLFQTYSYNPFLGAKDNSLYMIVREQDLNKHYQSHTCSYDKLKQRLKALPATSNKWILLKINLK</sequence>
<dbReference type="RefSeq" id="WP_251967410.1">
    <property type="nucleotide sequence ID" value="NZ_CP146284.1"/>
</dbReference>
<feature type="signal peptide" evidence="1">
    <location>
        <begin position="1"/>
        <end position="19"/>
    </location>
</feature>
<proteinExistence type="predicted"/>
<gene>
    <name evidence="2" type="ORF">NEE14_002815</name>
</gene>
<keyword evidence="1" id="KW-0732">Signal</keyword>
<dbReference type="EMBL" id="CP146284">
    <property type="protein sequence ID" value="WWV66939.1"/>
    <property type="molecule type" value="Genomic_DNA"/>
</dbReference>
<evidence type="ECO:0000256" key="1">
    <source>
        <dbReference type="SAM" id="SignalP"/>
    </source>
</evidence>
<protein>
    <submittedName>
        <fullName evidence="2">6-bladed beta-propeller</fullName>
    </submittedName>
</protein>
<reference evidence="2 3" key="1">
    <citation type="submission" date="2024-02" db="EMBL/GenBank/DDBJ databases">
        <title>Whole genome sequencing of Parabacteroides sp. AD58.</title>
        <authorList>
            <person name="Chaplin A.V."/>
            <person name="Pikina A.P."/>
            <person name="Sokolova S.R."/>
            <person name="Korostin D.O."/>
            <person name="Efimov B.A."/>
        </authorList>
    </citation>
    <scope>NUCLEOTIDE SEQUENCE [LARGE SCALE GENOMIC DNA]</scope>
    <source>
        <strain evidence="2 3">AD58</strain>
    </source>
</reference>
<keyword evidence="3" id="KW-1185">Reference proteome</keyword>
<accession>A0ABZ2IRV7</accession>
<organism evidence="2 3">
    <name type="scientific">Parabacteroides absconsus</name>
    <dbReference type="NCBI Taxonomy" id="2951805"/>
    <lineage>
        <taxon>Bacteria</taxon>
        <taxon>Pseudomonadati</taxon>
        <taxon>Bacteroidota</taxon>
        <taxon>Bacteroidia</taxon>
        <taxon>Bacteroidales</taxon>
        <taxon>Tannerellaceae</taxon>
        <taxon>Parabacteroides</taxon>
    </lineage>
</organism>
<name>A0ABZ2IRV7_9BACT</name>
<evidence type="ECO:0000313" key="3">
    <source>
        <dbReference type="Proteomes" id="UP001320603"/>
    </source>
</evidence>